<dbReference type="SUPFAM" id="SSF54585">
    <property type="entry name" value="Cdc48 domain 2-like"/>
    <property type="match status" value="1"/>
</dbReference>
<evidence type="ECO:0000256" key="1">
    <source>
        <dbReference type="ARBA" id="ARBA00006914"/>
    </source>
</evidence>
<evidence type="ECO:0000313" key="8">
    <source>
        <dbReference type="Proteomes" id="UP000678193"/>
    </source>
</evidence>
<dbReference type="InterPro" id="IPR039812">
    <property type="entry name" value="Vesicle-fus_ATPase"/>
</dbReference>
<dbReference type="PROSITE" id="PS00674">
    <property type="entry name" value="AAA"/>
    <property type="match status" value="1"/>
</dbReference>
<dbReference type="FunFam" id="1.10.8.60:FF:000026">
    <property type="entry name" value="vesicle-fusing ATPase isoform X1"/>
    <property type="match status" value="1"/>
</dbReference>
<dbReference type="PANTHER" id="PTHR23078">
    <property type="entry name" value="VESICULAR-FUSION PROTEIN NSF"/>
    <property type="match status" value="1"/>
</dbReference>
<dbReference type="Gene3D" id="3.40.50.300">
    <property type="entry name" value="P-loop containing nucleotide triphosphate hydrolases"/>
    <property type="match status" value="2"/>
</dbReference>
<dbReference type="InterPro" id="IPR054419">
    <property type="entry name" value="NSF_ATPase_lid"/>
</dbReference>
<dbReference type="Gene3D" id="1.10.8.60">
    <property type="match status" value="2"/>
</dbReference>
<keyword evidence="3" id="KW-0547">Nucleotide-binding</keyword>
<keyword evidence="8" id="KW-1185">Reference proteome</keyword>
<dbReference type="InterPro" id="IPR041569">
    <property type="entry name" value="AAA_lid_3"/>
</dbReference>
<dbReference type="Gene3D" id="2.40.40.20">
    <property type="match status" value="1"/>
</dbReference>
<dbReference type="SUPFAM" id="SSF52540">
    <property type="entry name" value="P-loop containing nucleoside triphosphate hydrolases"/>
    <property type="match status" value="2"/>
</dbReference>
<evidence type="ECO:0000256" key="4">
    <source>
        <dbReference type="ARBA" id="ARBA00022840"/>
    </source>
</evidence>
<organism evidence="7 8">
    <name type="scientific">Lymphocystis disease virus 4</name>
    <dbReference type="NCBI Taxonomy" id="2704413"/>
    <lineage>
        <taxon>Viruses</taxon>
        <taxon>Varidnaviria</taxon>
        <taxon>Bamfordvirae</taxon>
        <taxon>Nucleocytoviricota</taxon>
        <taxon>Megaviricetes</taxon>
        <taxon>Pimascovirales</taxon>
        <taxon>Pimascovirales incertae sedis</taxon>
        <taxon>Iridoviridae</taxon>
        <taxon>Alphairidovirinae</taxon>
        <taxon>Lymphocystivirus</taxon>
        <taxon>Lymphocystivirus micropogonias1</taxon>
    </lineage>
</organism>
<dbReference type="InterPro" id="IPR003593">
    <property type="entry name" value="AAA+_ATPase"/>
</dbReference>
<evidence type="ECO:0000256" key="2">
    <source>
        <dbReference type="ARBA" id="ARBA00022448"/>
    </source>
</evidence>
<comment type="similarity">
    <text evidence="1">Belongs to the AAA ATPase family.</text>
</comment>
<dbReference type="FunFam" id="3.40.50.300:FF:000166">
    <property type="entry name" value="vesicle-fusing ATPase isoform X1"/>
    <property type="match status" value="1"/>
</dbReference>
<feature type="domain" description="AAA+ ATPase" evidence="6">
    <location>
        <begin position="214"/>
        <end position="357"/>
    </location>
</feature>
<dbReference type="Pfam" id="PF21964">
    <property type="entry name" value="NSF_ATPase_lid"/>
    <property type="match status" value="1"/>
</dbReference>
<dbReference type="GO" id="GO:0006891">
    <property type="term" value="P:intra-Golgi vesicle-mediated transport"/>
    <property type="evidence" value="ECO:0007669"/>
    <property type="project" value="TreeGrafter"/>
</dbReference>
<dbReference type="GeneID" id="65103340"/>
<dbReference type="Pfam" id="PF17862">
    <property type="entry name" value="AAA_lid_3"/>
    <property type="match status" value="1"/>
</dbReference>
<dbReference type="Pfam" id="PF02933">
    <property type="entry name" value="CDC48_2"/>
    <property type="match status" value="1"/>
</dbReference>
<evidence type="ECO:0000259" key="6">
    <source>
        <dbReference type="SMART" id="SM00382"/>
    </source>
</evidence>
<feature type="domain" description="AAA+ ATPase" evidence="6">
    <location>
        <begin position="485"/>
        <end position="602"/>
    </location>
</feature>
<keyword evidence="2" id="KW-0813">Transport</keyword>
<protein>
    <recommendedName>
        <fullName evidence="6">AAA+ ATPase domain-containing protein</fullName>
    </recommendedName>
</protein>
<dbReference type="InterPro" id="IPR003959">
    <property type="entry name" value="ATPase_AAA_core"/>
</dbReference>
<dbReference type="GO" id="GO:0035494">
    <property type="term" value="P:SNARE complex disassembly"/>
    <property type="evidence" value="ECO:0007669"/>
    <property type="project" value="InterPro"/>
</dbReference>
<name>A0A6B9XMX9_9VIRU</name>
<keyword evidence="4" id="KW-0067">ATP-binding</keyword>
<dbReference type="InterPro" id="IPR003960">
    <property type="entry name" value="ATPase_AAA_CS"/>
</dbReference>
<dbReference type="FunFam" id="3.40.50.300:FF:000154">
    <property type="entry name" value="Vesicle-fusing ATPase 1"/>
    <property type="match status" value="1"/>
</dbReference>
<dbReference type="InterPro" id="IPR027417">
    <property type="entry name" value="P-loop_NTPase"/>
</dbReference>
<dbReference type="InterPro" id="IPR029067">
    <property type="entry name" value="CDC48_domain_2-like_sf"/>
</dbReference>
<dbReference type="SMART" id="SM00382">
    <property type="entry name" value="AAA"/>
    <property type="match status" value="2"/>
</dbReference>
<dbReference type="Gene3D" id="3.10.330.10">
    <property type="match status" value="1"/>
</dbReference>
<dbReference type="GO" id="GO:0016887">
    <property type="term" value="F:ATP hydrolysis activity"/>
    <property type="evidence" value="ECO:0007669"/>
    <property type="project" value="InterPro"/>
</dbReference>
<dbReference type="GO" id="GO:0043001">
    <property type="term" value="P:Golgi to plasma membrane protein transport"/>
    <property type="evidence" value="ECO:0007669"/>
    <property type="project" value="TreeGrafter"/>
</dbReference>
<dbReference type="InterPro" id="IPR009010">
    <property type="entry name" value="Asp_de-COase-like_dom_sf"/>
</dbReference>
<dbReference type="Proteomes" id="UP000678193">
    <property type="component" value="Segment"/>
</dbReference>
<dbReference type="InterPro" id="IPR004201">
    <property type="entry name" value="Cdc48_dom2"/>
</dbReference>
<dbReference type="SUPFAM" id="SSF50692">
    <property type="entry name" value="ADC-like"/>
    <property type="match status" value="1"/>
</dbReference>
<accession>A0A6B9XMX9</accession>
<sequence length="687" mass="76965">MKFLKTMCCPFEEWSFTNYVTLNRDRYPVGDYISVCINKGIFAVKHYPFEENVIGFNSFQRKWLNLPIGEKIEIKATSVEFIFNEITAEINFLSKIKTDSNLYDSEMLSTDFKFKFKNQPLNVGQTVGFQYNGKLFKIKLISTQPQISVGLLTEATKIILKSDTVVLSDQIPISWNFEDMGVGGLDKEFSLIFRRAFASRLVPIEIMEKLGCKHIKGLLLHGPSGCGKTLIARCIAQALKSRPVKIVNGPELLNKYIGESEANIRQLFKEAEEEQRRSGSASGLHVIIFDEIDALCKKRGDNAIHNAVVNQLLSKIDGIDSLNNVLIVGMTNRLDLIDEALLRPGRLELKIEIGLPDEKGRLQILKIHVAKMKSHDILASDVDLNKIAVKTKNYSGAELEGLVRAAQSTALSRCIKIENCTPISSCSELKVLKSDFEKSLKLDIKPTFKSDNYELPYGIVIWTKEIDRILSLGQSLIIRTREKSSSTALLLEGQPGCGKTALAITVAKESQFSYVKICSFDKTVGYSEVDKRTILEKTFSDASKFDSACVILDDIERWLDYVPVGPKFSNSVLQTLFVLLKNSHHKLLIIVTCECKDFLNQTGLITVFNAVIHIPCVSTNKQLMNVLKLLNAFDVWDCATVLEAIQNKEFKIGIKKLIAAVEIASSMRSDRKISEFLISLEAGGIFK</sequence>
<dbReference type="RefSeq" id="YP_010088007.1">
    <property type="nucleotide sequence ID" value="NC_055603.1"/>
</dbReference>
<proteinExistence type="inferred from homology"/>
<dbReference type="GO" id="GO:0005524">
    <property type="term" value="F:ATP binding"/>
    <property type="evidence" value="ECO:0007669"/>
    <property type="project" value="UniProtKB-KW"/>
</dbReference>
<evidence type="ECO:0000313" key="7">
    <source>
        <dbReference type="EMBL" id="QHR78442.1"/>
    </source>
</evidence>
<dbReference type="EMBL" id="MN803438">
    <property type="protein sequence ID" value="QHR78442.1"/>
    <property type="molecule type" value="Genomic_DNA"/>
</dbReference>
<dbReference type="PANTHER" id="PTHR23078:SF3">
    <property type="entry name" value="VESICLE-FUSING ATPASE"/>
    <property type="match status" value="1"/>
</dbReference>
<evidence type="ECO:0000256" key="5">
    <source>
        <dbReference type="ARBA" id="ARBA00022927"/>
    </source>
</evidence>
<dbReference type="KEGG" id="vg:65103340"/>
<dbReference type="Pfam" id="PF00004">
    <property type="entry name" value="AAA"/>
    <property type="match status" value="2"/>
</dbReference>
<reference evidence="7" key="1">
    <citation type="journal article" date="2020" name="Arch. Virol.">
        <title>Complete genome sequence and analysis of a novel lymphocystivirus detected in whitemouth croaker (Micropogonias furnieri): lymphocystis disease virus 4.</title>
        <authorList>
            <person name="Doszpoly A."/>
            <person name="Kajan G.L."/>
            <person name="Puentes R."/>
            <person name="Perretta A."/>
        </authorList>
    </citation>
    <scope>NUCLEOTIDE SEQUENCE</scope>
    <source>
        <strain evidence="7">LCDV-WC</strain>
    </source>
</reference>
<keyword evidence="5" id="KW-0653">Protein transport</keyword>
<evidence type="ECO:0000256" key="3">
    <source>
        <dbReference type="ARBA" id="ARBA00022741"/>
    </source>
</evidence>